<dbReference type="AlphaFoldDB" id="A0AAV3AGI0"/>
<dbReference type="Proteomes" id="UP001181693">
    <property type="component" value="Unassembled WGS sequence"/>
</dbReference>
<name>A0AAV3AGI0_PYXAD</name>
<proteinExistence type="predicted"/>
<keyword evidence="2" id="KW-1185">Reference proteome</keyword>
<sequence length="92" mass="10429">MSLGQRQQTKNLFILVGQGKVETLWCPCLSALVIPLSFLIISCVGLLEQEESIFSQVLSHVYRLQNKILFGCSWALMLFHTWDLVVCLNGQM</sequence>
<reference evidence="1" key="1">
    <citation type="thesis" date="2020" institute="ProQuest LLC" country="789 East Eisenhower Parkway, Ann Arbor, MI, USA">
        <title>Comparative Genomics and Chromosome Evolution.</title>
        <authorList>
            <person name="Mudd A.B."/>
        </authorList>
    </citation>
    <scope>NUCLEOTIDE SEQUENCE</scope>
    <source>
        <strain evidence="1">1538</strain>
        <tissue evidence="1">Blood</tissue>
    </source>
</reference>
<dbReference type="EMBL" id="DYDO01000007">
    <property type="protein sequence ID" value="DBA21068.1"/>
    <property type="molecule type" value="Genomic_DNA"/>
</dbReference>
<organism evidence="1 2">
    <name type="scientific">Pyxicephalus adspersus</name>
    <name type="common">African bullfrog</name>
    <dbReference type="NCBI Taxonomy" id="30357"/>
    <lineage>
        <taxon>Eukaryota</taxon>
        <taxon>Metazoa</taxon>
        <taxon>Chordata</taxon>
        <taxon>Craniata</taxon>
        <taxon>Vertebrata</taxon>
        <taxon>Euteleostomi</taxon>
        <taxon>Amphibia</taxon>
        <taxon>Batrachia</taxon>
        <taxon>Anura</taxon>
        <taxon>Neobatrachia</taxon>
        <taxon>Ranoidea</taxon>
        <taxon>Pyxicephalidae</taxon>
        <taxon>Pyxicephalinae</taxon>
        <taxon>Pyxicephalus</taxon>
    </lineage>
</organism>
<comment type="caution">
    <text evidence="1">The sequence shown here is derived from an EMBL/GenBank/DDBJ whole genome shotgun (WGS) entry which is preliminary data.</text>
</comment>
<evidence type="ECO:0000313" key="1">
    <source>
        <dbReference type="EMBL" id="DBA21068.1"/>
    </source>
</evidence>
<gene>
    <name evidence="1" type="ORF">GDO54_017788</name>
</gene>
<protein>
    <submittedName>
        <fullName evidence="1">Uncharacterized protein</fullName>
    </submittedName>
</protein>
<evidence type="ECO:0000313" key="2">
    <source>
        <dbReference type="Proteomes" id="UP001181693"/>
    </source>
</evidence>
<accession>A0AAV3AGI0</accession>